<comment type="caution">
    <text evidence="4">The sequence shown here is derived from an EMBL/GenBank/DDBJ whole genome shotgun (WGS) entry which is preliminary data.</text>
</comment>
<dbReference type="EMBL" id="JACHJE010000002">
    <property type="protein sequence ID" value="MBB5124002.1"/>
    <property type="molecule type" value="Genomic_DNA"/>
</dbReference>
<feature type="compositionally biased region" description="Gly residues" evidence="1">
    <location>
        <begin position="490"/>
        <end position="510"/>
    </location>
</feature>
<feature type="signal peptide" evidence="3">
    <location>
        <begin position="1"/>
        <end position="34"/>
    </location>
</feature>
<feature type="chain" id="PRO_5030564161" description="Peptidase" evidence="3">
    <location>
        <begin position="35"/>
        <end position="568"/>
    </location>
</feature>
<dbReference type="AlphaFoldDB" id="A0A7W8BJF5"/>
<sequence>MTQQANRRSGPLRALGLVAATSLIAVGVAGTARAADAPLPVTITGEDRVDLSLRSDNPDPSEPQVMLRLKAPGEEFEGDGVIPPVFTGDYTIRIDATELAGVASVKLPCDADGLVAVCTGSELYAGEQYNRLGGIRLDVDDDSEAGDFGSITVTGEGEGLDFTPLTVDVLVGGPEFVNRQLSLPENLRAGGTYRAPVGLRNAGSMPSEGAVLRFHGSRGVSFPDSYGNCSYAEVTTGPLLRQGTDAICTFPDTIDAGTAYALAKPLKVRTADFALHDIFTYSFTAVSPSEAAGLRAAKDYRPGTGADLELRKVAGADPADYSPYAELDLPTTNTYDLELTGASADGAAGDTVTAEIGFRNNGPAWISALRSGGEPITFTVAVPEGAAVTKAPEECGESTIAEGEKGYRCWVSTPLLEDAELSFPFELRVDRVVEGAKAEVALPEWDNPFDSDHANDSAWIVLNGSDESTDGGTGRSDGGTSGGTASPGPGQEGDSGSGGSGGSSGSGTNGTNGTSGDISGDGTVGGLASTGAGGVALIGGAALLALGLGAGLFLFLRRGARQSGGAIA</sequence>
<evidence type="ECO:0000256" key="2">
    <source>
        <dbReference type="SAM" id="Phobius"/>
    </source>
</evidence>
<keyword evidence="5" id="KW-1185">Reference proteome</keyword>
<organism evidence="4 5">
    <name type="scientific">Streptomyces griseoloalbus</name>
    <dbReference type="NCBI Taxonomy" id="67303"/>
    <lineage>
        <taxon>Bacteria</taxon>
        <taxon>Bacillati</taxon>
        <taxon>Actinomycetota</taxon>
        <taxon>Actinomycetes</taxon>
        <taxon>Kitasatosporales</taxon>
        <taxon>Streptomycetaceae</taxon>
        <taxon>Streptomyces</taxon>
    </lineage>
</organism>
<feature type="transmembrane region" description="Helical" evidence="2">
    <location>
        <begin position="535"/>
        <end position="556"/>
    </location>
</feature>
<evidence type="ECO:0008006" key="6">
    <source>
        <dbReference type="Google" id="ProtNLM"/>
    </source>
</evidence>
<accession>A0A7W8BJF5</accession>
<evidence type="ECO:0000256" key="3">
    <source>
        <dbReference type="SAM" id="SignalP"/>
    </source>
</evidence>
<reference evidence="4 5" key="1">
    <citation type="submission" date="2020-08" db="EMBL/GenBank/DDBJ databases">
        <title>Genomic Encyclopedia of Type Strains, Phase III (KMG-III): the genomes of soil and plant-associated and newly described type strains.</title>
        <authorList>
            <person name="Whitman W."/>
        </authorList>
    </citation>
    <scope>NUCLEOTIDE SEQUENCE [LARGE SCALE GENOMIC DNA]</scope>
    <source>
        <strain evidence="4 5">CECT 3226</strain>
    </source>
</reference>
<dbReference type="Proteomes" id="UP000568022">
    <property type="component" value="Unassembled WGS sequence"/>
</dbReference>
<evidence type="ECO:0000313" key="5">
    <source>
        <dbReference type="Proteomes" id="UP000568022"/>
    </source>
</evidence>
<name>A0A7W8BJF5_9ACTN</name>
<feature type="compositionally biased region" description="Gly residues" evidence="1">
    <location>
        <begin position="471"/>
        <end position="482"/>
    </location>
</feature>
<keyword evidence="2" id="KW-0812">Transmembrane</keyword>
<feature type="region of interest" description="Disordered" evidence="1">
    <location>
        <begin position="463"/>
        <end position="518"/>
    </location>
</feature>
<evidence type="ECO:0000313" key="4">
    <source>
        <dbReference type="EMBL" id="MBB5124002.1"/>
    </source>
</evidence>
<protein>
    <recommendedName>
        <fullName evidence="6">Peptidase</fullName>
    </recommendedName>
</protein>
<proteinExistence type="predicted"/>
<evidence type="ECO:0000256" key="1">
    <source>
        <dbReference type="SAM" id="MobiDB-lite"/>
    </source>
</evidence>
<keyword evidence="2" id="KW-0472">Membrane</keyword>
<keyword evidence="2" id="KW-1133">Transmembrane helix</keyword>
<gene>
    <name evidence="4" type="ORF">FHS32_000730</name>
</gene>
<keyword evidence="3" id="KW-0732">Signal</keyword>